<protein>
    <submittedName>
        <fullName evidence="3">Uncharacterized protein</fullName>
    </submittedName>
</protein>
<feature type="transmembrane region" description="Helical" evidence="1">
    <location>
        <begin position="172"/>
        <end position="192"/>
    </location>
</feature>
<accession>A0A1I8BD85</accession>
<evidence type="ECO:0000313" key="2">
    <source>
        <dbReference type="Proteomes" id="UP000095281"/>
    </source>
</evidence>
<evidence type="ECO:0000313" key="3">
    <source>
        <dbReference type="WBParaSite" id="MhA1_Contig2038.frz3.gene5"/>
    </source>
</evidence>
<reference evidence="3" key="1">
    <citation type="submission" date="2016-11" db="UniProtKB">
        <authorList>
            <consortium name="WormBaseParasite"/>
        </authorList>
    </citation>
    <scope>IDENTIFICATION</scope>
</reference>
<keyword evidence="1" id="KW-0472">Membrane</keyword>
<keyword evidence="1" id="KW-0812">Transmembrane</keyword>
<evidence type="ECO:0000256" key="1">
    <source>
        <dbReference type="SAM" id="Phobius"/>
    </source>
</evidence>
<feature type="transmembrane region" description="Helical" evidence="1">
    <location>
        <begin position="129"/>
        <end position="152"/>
    </location>
</feature>
<name>A0A1I8BD85_MELHA</name>
<dbReference type="WBParaSite" id="MhA1_Contig2038.frz3.gene5">
    <property type="protein sequence ID" value="MhA1_Contig2038.frz3.gene5"/>
    <property type="gene ID" value="MhA1_Contig2038.frz3.gene5"/>
</dbReference>
<organism evidence="2 3">
    <name type="scientific">Meloidogyne hapla</name>
    <name type="common">Root-knot nematode worm</name>
    <dbReference type="NCBI Taxonomy" id="6305"/>
    <lineage>
        <taxon>Eukaryota</taxon>
        <taxon>Metazoa</taxon>
        <taxon>Ecdysozoa</taxon>
        <taxon>Nematoda</taxon>
        <taxon>Chromadorea</taxon>
        <taxon>Rhabditida</taxon>
        <taxon>Tylenchina</taxon>
        <taxon>Tylenchomorpha</taxon>
        <taxon>Tylenchoidea</taxon>
        <taxon>Meloidogynidae</taxon>
        <taxon>Meloidogyninae</taxon>
        <taxon>Meloidogyne</taxon>
    </lineage>
</organism>
<dbReference type="AlphaFoldDB" id="A0A1I8BD85"/>
<sequence>MSWKNTDPLELWKTSTTLPITQNQIKGNDEIEGSHQQQPPAPVRIRFWMSTKQIDSKQRVDYFWKLILAWPDDWERRAIIWSKTGISITNTLTAFYIGIQIKFTADVFLLDPKLNFFQILRRIPAKSPFLVFALVGFVSQMLTMTFIFYPYLMFEGQLSTLNLTGRAVSLSLGMGMLVPLFSIPPIANSAFLKHREKLGMRKLPTGSVFDLIAQTFECTRSVWRKLPVIAGINVAGAGVVVCSMAWARNRIHSKVDIDPELINELVINSEYYQNQKRGIIGRKLYSIGNWLTNPKFLNFFEKKRISAPDSHHDI</sequence>
<dbReference type="Pfam" id="PF23408">
    <property type="entry name" value="TMEM126_like"/>
    <property type="match status" value="1"/>
</dbReference>
<keyword evidence="1" id="KW-1133">Transmembrane helix</keyword>
<proteinExistence type="predicted"/>
<dbReference type="Proteomes" id="UP000095281">
    <property type="component" value="Unplaced"/>
</dbReference>
<feature type="transmembrane region" description="Helical" evidence="1">
    <location>
        <begin position="226"/>
        <end position="247"/>
    </location>
</feature>
<keyword evidence="2" id="KW-1185">Reference proteome</keyword>
<dbReference type="InterPro" id="IPR057591">
    <property type="entry name" value="TMEM126-like"/>
</dbReference>